<evidence type="ECO:0000256" key="1">
    <source>
        <dbReference type="SAM" id="MobiDB-lite"/>
    </source>
</evidence>
<evidence type="ECO:0000313" key="3">
    <source>
        <dbReference type="Proteomes" id="UP000249794"/>
    </source>
</evidence>
<accession>A0A2W4ZHI7</accession>
<feature type="region of interest" description="Disordered" evidence="1">
    <location>
        <begin position="1"/>
        <end position="37"/>
    </location>
</feature>
<reference evidence="2 3" key="2">
    <citation type="submission" date="2018-06" db="EMBL/GenBank/DDBJ databases">
        <title>Metagenomic assembly of (sub)arctic Cyanobacteria and their associated microbiome from non-axenic cultures.</title>
        <authorList>
            <person name="Baurain D."/>
        </authorList>
    </citation>
    <scope>NUCLEOTIDE SEQUENCE [LARGE SCALE GENOMIC DNA]</scope>
    <source>
        <strain evidence="2">ULC027bin1</strain>
    </source>
</reference>
<protein>
    <submittedName>
        <fullName evidence="2">Uncharacterized protein</fullName>
    </submittedName>
</protein>
<dbReference type="EMBL" id="QBMP01000041">
    <property type="protein sequence ID" value="PZO58021.1"/>
    <property type="molecule type" value="Genomic_DNA"/>
</dbReference>
<comment type="caution">
    <text evidence="2">The sequence shown here is derived from an EMBL/GenBank/DDBJ whole genome shotgun (WGS) entry which is preliminary data.</text>
</comment>
<evidence type="ECO:0000313" key="2">
    <source>
        <dbReference type="EMBL" id="PZO58021.1"/>
    </source>
</evidence>
<proteinExistence type="predicted"/>
<dbReference type="AlphaFoldDB" id="A0A2W4ZHI7"/>
<sequence>MAYRYRSSEIGDPSPRELDLAELSGSDEDPGDLLSGGADIDDLIAAGVLNGDDDEREVTQDLESVELPEQPVLTREEALAQIKQKNEWLIAHGYRNPARWNKKEYSNVSSQPL</sequence>
<name>A0A2W4ZHI7_9CYAN</name>
<organism evidence="2 3">
    <name type="scientific">Phormidesmis priestleyi</name>
    <dbReference type="NCBI Taxonomy" id="268141"/>
    <lineage>
        <taxon>Bacteria</taxon>
        <taxon>Bacillati</taxon>
        <taxon>Cyanobacteriota</taxon>
        <taxon>Cyanophyceae</taxon>
        <taxon>Leptolyngbyales</taxon>
        <taxon>Leptolyngbyaceae</taxon>
        <taxon>Phormidesmis</taxon>
    </lineage>
</organism>
<reference evidence="3" key="1">
    <citation type="submission" date="2018-04" db="EMBL/GenBank/DDBJ databases">
        <authorList>
            <person name="Cornet L."/>
        </authorList>
    </citation>
    <scope>NUCLEOTIDE SEQUENCE [LARGE SCALE GENOMIC DNA]</scope>
</reference>
<dbReference type="Proteomes" id="UP000249794">
    <property type="component" value="Unassembled WGS sequence"/>
</dbReference>
<feature type="compositionally biased region" description="Basic and acidic residues" evidence="1">
    <location>
        <begin position="1"/>
        <end position="19"/>
    </location>
</feature>
<gene>
    <name evidence="2" type="ORF">DCF15_06055</name>
</gene>